<evidence type="ECO:0000256" key="3">
    <source>
        <dbReference type="ARBA" id="ARBA00022525"/>
    </source>
</evidence>
<comment type="cofactor">
    <cofactor evidence="1">
        <name>Cu(2+)</name>
        <dbReference type="ChEBI" id="CHEBI:29036"/>
    </cofactor>
</comment>
<keyword evidence="5" id="KW-0136">Cellulose degradation</keyword>
<evidence type="ECO:0000256" key="4">
    <source>
        <dbReference type="ARBA" id="ARBA00022723"/>
    </source>
</evidence>
<keyword evidence="11" id="KW-0624">Polysaccharide degradation</keyword>
<evidence type="ECO:0000256" key="2">
    <source>
        <dbReference type="ARBA" id="ARBA00004613"/>
    </source>
</evidence>
<dbReference type="PANTHER" id="PTHR33353:SF6">
    <property type="entry name" value="ENDOGLUCANASE IV"/>
    <property type="match status" value="1"/>
</dbReference>
<keyword evidence="6" id="KW-0560">Oxidoreductase</keyword>
<evidence type="ECO:0000256" key="1">
    <source>
        <dbReference type="ARBA" id="ARBA00001973"/>
    </source>
</evidence>
<evidence type="ECO:0000256" key="14">
    <source>
        <dbReference type="ARBA" id="ARBA00047174"/>
    </source>
</evidence>
<keyword evidence="18" id="KW-1185">Reference proteome</keyword>
<dbReference type="GO" id="GO:0016787">
    <property type="term" value="F:hydrolase activity"/>
    <property type="evidence" value="ECO:0007669"/>
    <property type="project" value="UniProtKB-KW"/>
</dbReference>
<dbReference type="GO" id="GO:0046872">
    <property type="term" value="F:metal ion binding"/>
    <property type="evidence" value="ECO:0007669"/>
    <property type="project" value="UniProtKB-KW"/>
</dbReference>
<evidence type="ECO:0000256" key="11">
    <source>
        <dbReference type="ARBA" id="ARBA00023326"/>
    </source>
</evidence>
<keyword evidence="10" id="KW-0119">Carbohydrate metabolism</keyword>
<organism evidence="17 18">
    <name type="scientific">Bimuria novae-zelandiae CBS 107.79</name>
    <dbReference type="NCBI Taxonomy" id="1447943"/>
    <lineage>
        <taxon>Eukaryota</taxon>
        <taxon>Fungi</taxon>
        <taxon>Dikarya</taxon>
        <taxon>Ascomycota</taxon>
        <taxon>Pezizomycotina</taxon>
        <taxon>Dothideomycetes</taxon>
        <taxon>Pleosporomycetidae</taxon>
        <taxon>Pleosporales</taxon>
        <taxon>Massarineae</taxon>
        <taxon>Didymosphaeriaceae</taxon>
        <taxon>Bimuria</taxon>
    </lineage>
</organism>
<name>A0A6A5VKA4_9PLEO</name>
<comment type="similarity">
    <text evidence="12">Belongs to the polysaccharide monooxygenase AA9 family.</text>
</comment>
<dbReference type="PANTHER" id="PTHR33353">
    <property type="entry name" value="PUTATIVE (AFU_ORTHOLOGUE AFUA_1G12560)-RELATED"/>
    <property type="match status" value="1"/>
</dbReference>
<dbReference type="OrthoDB" id="4849160at2759"/>
<evidence type="ECO:0000256" key="12">
    <source>
        <dbReference type="ARBA" id="ARBA00044502"/>
    </source>
</evidence>
<dbReference type="Pfam" id="PF03443">
    <property type="entry name" value="AA9"/>
    <property type="match status" value="1"/>
</dbReference>
<dbReference type="CDD" id="cd21175">
    <property type="entry name" value="LPMO_AA9"/>
    <property type="match status" value="1"/>
</dbReference>
<dbReference type="GO" id="GO:0004497">
    <property type="term" value="F:monooxygenase activity"/>
    <property type="evidence" value="ECO:0007669"/>
    <property type="project" value="UniProtKB-KW"/>
</dbReference>
<sequence>MKFLIPTLGFAAAVAAHGYVDNATIANKVYTFYQPYQDPYTSPAPQRISRPVQGNGPVQDVAIADLQCGGYSEGGIVGSSPAPLHAEVAAGSEVSLRWTLWPDSHVGPTLTYMARCPDAGCQNYMPNSSAVWFKVKEEGREGTSNTWGDSKLMKAGGAATYTIPKCLKPGYYLVRHEIIALHAAYAYPGAQFYPGCHQLKVTGTGSTTPAGLVAFPGAYKGSDAGITYDAYKAQAYTVPGPKVFTC</sequence>
<protein>
    <recommendedName>
        <fullName evidence="14">lytic cellulose monooxygenase (C4-dehydrogenating)</fullName>
        <ecNumber evidence="14">1.14.99.56</ecNumber>
    </recommendedName>
</protein>
<dbReference type="InterPro" id="IPR005103">
    <property type="entry name" value="AA9_LPMO"/>
</dbReference>
<reference evidence="17" key="1">
    <citation type="journal article" date="2020" name="Stud. Mycol.">
        <title>101 Dothideomycetes genomes: a test case for predicting lifestyles and emergence of pathogens.</title>
        <authorList>
            <person name="Haridas S."/>
            <person name="Albert R."/>
            <person name="Binder M."/>
            <person name="Bloem J."/>
            <person name="Labutti K."/>
            <person name="Salamov A."/>
            <person name="Andreopoulos B."/>
            <person name="Baker S."/>
            <person name="Barry K."/>
            <person name="Bills G."/>
            <person name="Bluhm B."/>
            <person name="Cannon C."/>
            <person name="Castanera R."/>
            <person name="Culley D."/>
            <person name="Daum C."/>
            <person name="Ezra D."/>
            <person name="Gonzalez J."/>
            <person name="Henrissat B."/>
            <person name="Kuo A."/>
            <person name="Liang C."/>
            <person name="Lipzen A."/>
            <person name="Lutzoni F."/>
            <person name="Magnuson J."/>
            <person name="Mondo S."/>
            <person name="Nolan M."/>
            <person name="Ohm R."/>
            <person name="Pangilinan J."/>
            <person name="Park H.-J."/>
            <person name="Ramirez L."/>
            <person name="Alfaro M."/>
            <person name="Sun H."/>
            <person name="Tritt A."/>
            <person name="Yoshinaga Y."/>
            <person name="Zwiers L.-H."/>
            <person name="Turgeon B."/>
            <person name="Goodwin S."/>
            <person name="Spatafora J."/>
            <person name="Crous P."/>
            <person name="Grigoriev I."/>
        </authorList>
    </citation>
    <scope>NUCLEOTIDE SEQUENCE</scope>
    <source>
        <strain evidence="17">CBS 107.79</strain>
    </source>
</reference>
<proteinExistence type="inferred from homology"/>
<keyword evidence="9" id="KW-1015">Disulfide bond</keyword>
<keyword evidence="17" id="KW-0378">Hydrolase</keyword>
<keyword evidence="4" id="KW-0479">Metal-binding</keyword>
<keyword evidence="15" id="KW-0732">Signal</keyword>
<dbReference type="InterPro" id="IPR049892">
    <property type="entry name" value="AA9"/>
</dbReference>
<evidence type="ECO:0000256" key="7">
    <source>
        <dbReference type="ARBA" id="ARBA00023008"/>
    </source>
</evidence>
<feature type="signal peptide" evidence="15">
    <location>
        <begin position="1"/>
        <end position="18"/>
    </location>
</feature>
<dbReference type="Proteomes" id="UP000800036">
    <property type="component" value="Unassembled WGS sequence"/>
</dbReference>
<evidence type="ECO:0000313" key="17">
    <source>
        <dbReference type="EMBL" id="KAF1973827.1"/>
    </source>
</evidence>
<evidence type="ECO:0000256" key="6">
    <source>
        <dbReference type="ARBA" id="ARBA00023002"/>
    </source>
</evidence>
<dbReference type="EMBL" id="ML976678">
    <property type="protein sequence ID" value="KAF1973827.1"/>
    <property type="molecule type" value="Genomic_DNA"/>
</dbReference>
<accession>A0A6A5VKA4</accession>
<evidence type="ECO:0000256" key="9">
    <source>
        <dbReference type="ARBA" id="ARBA00023157"/>
    </source>
</evidence>
<evidence type="ECO:0000259" key="16">
    <source>
        <dbReference type="Pfam" id="PF03443"/>
    </source>
</evidence>
<evidence type="ECO:0000256" key="5">
    <source>
        <dbReference type="ARBA" id="ARBA00023001"/>
    </source>
</evidence>
<keyword evidence="8" id="KW-0503">Monooxygenase</keyword>
<feature type="domain" description="Auxiliary Activity family 9 catalytic" evidence="16">
    <location>
        <begin position="17"/>
        <end position="233"/>
    </location>
</feature>
<dbReference type="GO" id="GO:0005576">
    <property type="term" value="C:extracellular region"/>
    <property type="evidence" value="ECO:0007669"/>
    <property type="project" value="UniProtKB-SubCell"/>
</dbReference>
<evidence type="ECO:0000256" key="15">
    <source>
        <dbReference type="SAM" id="SignalP"/>
    </source>
</evidence>
<evidence type="ECO:0000256" key="8">
    <source>
        <dbReference type="ARBA" id="ARBA00023033"/>
    </source>
</evidence>
<dbReference type="EC" id="1.14.99.56" evidence="14"/>
<evidence type="ECO:0000256" key="10">
    <source>
        <dbReference type="ARBA" id="ARBA00023277"/>
    </source>
</evidence>
<feature type="chain" id="PRO_5025433119" description="lytic cellulose monooxygenase (C4-dehydrogenating)" evidence="15">
    <location>
        <begin position="19"/>
        <end position="246"/>
    </location>
</feature>
<dbReference type="GO" id="GO:0030245">
    <property type="term" value="P:cellulose catabolic process"/>
    <property type="evidence" value="ECO:0007669"/>
    <property type="project" value="UniProtKB-KW"/>
</dbReference>
<evidence type="ECO:0000313" key="18">
    <source>
        <dbReference type="Proteomes" id="UP000800036"/>
    </source>
</evidence>
<evidence type="ECO:0000256" key="13">
    <source>
        <dbReference type="ARBA" id="ARBA00045077"/>
    </source>
</evidence>
<dbReference type="Gene3D" id="2.70.50.70">
    <property type="match status" value="1"/>
</dbReference>
<keyword evidence="7" id="KW-0186">Copper</keyword>
<dbReference type="AlphaFoldDB" id="A0A6A5VKA4"/>
<keyword evidence="3" id="KW-0964">Secreted</keyword>
<comment type="catalytic activity">
    <reaction evidence="13">
        <text>[(1-&gt;4)-beta-D-glucosyl]n+m + reduced acceptor + O2 = 4-dehydro-beta-D-glucosyl-[(1-&gt;4)-beta-D-glucosyl]n-1 + [(1-&gt;4)-beta-D-glucosyl]m + acceptor + H2O.</text>
        <dbReference type="EC" id="1.14.99.56"/>
    </reaction>
</comment>
<gene>
    <name evidence="17" type="ORF">BU23DRAFT_506034</name>
</gene>
<comment type="subcellular location">
    <subcellularLocation>
        <location evidence="2">Secreted</location>
    </subcellularLocation>
</comment>